<evidence type="ECO:0000313" key="2">
    <source>
        <dbReference type="Proteomes" id="UP000029228"/>
    </source>
</evidence>
<dbReference type="STRING" id="990268.JCM19235_2671"/>
<dbReference type="EMBL" id="BBMR01000003">
    <property type="protein sequence ID" value="GAL19248.1"/>
    <property type="molecule type" value="Genomic_DNA"/>
</dbReference>
<proteinExistence type="predicted"/>
<gene>
    <name evidence="1" type="ORF">JCM19235_2671</name>
</gene>
<keyword evidence="2" id="KW-1185">Reference proteome</keyword>
<protein>
    <submittedName>
        <fullName evidence="1">Uncharacterized protein</fullName>
    </submittedName>
</protein>
<dbReference type="AlphaFoldDB" id="A0A090RXE4"/>
<name>A0A090RXE4_9VIBR</name>
<comment type="caution">
    <text evidence="1">The sequence shown here is derived from an EMBL/GenBank/DDBJ whole genome shotgun (WGS) entry which is preliminary data.</text>
</comment>
<reference evidence="1 2" key="1">
    <citation type="submission" date="2014-09" db="EMBL/GenBank/DDBJ databases">
        <title>Vibrio maritimus JCM 19235. (C45) whole genome shotgun sequence.</title>
        <authorList>
            <person name="Sawabe T."/>
            <person name="Meirelles P."/>
            <person name="Nakanishi M."/>
            <person name="Sayaka M."/>
            <person name="Hattori M."/>
            <person name="Ohkuma M."/>
        </authorList>
    </citation>
    <scope>NUCLEOTIDE SEQUENCE [LARGE SCALE GENOMIC DNA]</scope>
    <source>
        <strain evidence="2">JCM19235</strain>
    </source>
</reference>
<accession>A0A090RXE4</accession>
<organism evidence="1 2">
    <name type="scientific">Vibrio maritimus</name>
    <dbReference type="NCBI Taxonomy" id="990268"/>
    <lineage>
        <taxon>Bacteria</taxon>
        <taxon>Pseudomonadati</taxon>
        <taxon>Pseudomonadota</taxon>
        <taxon>Gammaproteobacteria</taxon>
        <taxon>Vibrionales</taxon>
        <taxon>Vibrionaceae</taxon>
        <taxon>Vibrio</taxon>
    </lineage>
</organism>
<sequence length="41" mass="4622">MLFASVAIVVWIIRMFAGMSKLKQDIPMTFGKDAKPIQQLP</sequence>
<dbReference type="Proteomes" id="UP000029228">
    <property type="component" value="Unassembled WGS sequence"/>
</dbReference>
<evidence type="ECO:0000313" key="1">
    <source>
        <dbReference type="EMBL" id="GAL19248.1"/>
    </source>
</evidence>